<proteinExistence type="predicted"/>
<evidence type="ECO:0008006" key="3">
    <source>
        <dbReference type="Google" id="ProtNLM"/>
    </source>
</evidence>
<dbReference type="InterPro" id="IPR021109">
    <property type="entry name" value="Peptidase_aspartic_dom_sf"/>
</dbReference>
<dbReference type="Gene3D" id="2.40.70.10">
    <property type="entry name" value="Acid Proteases"/>
    <property type="match status" value="2"/>
</dbReference>
<dbReference type="InterPro" id="IPR034122">
    <property type="entry name" value="Retropepsin-like_bacterial"/>
</dbReference>
<dbReference type="Pfam" id="PF13650">
    <property type="entry name" value="Asp_protease_2"/>
    <property type="match status" value="2"/>
</dbReference>
<sequence>MAYSRREAFGALAATALWPGHALADPEPPLVGTSVVTAPDEDPETSLDTTGDPYSTMVAPVGVNGQGPYPFLIDTGANVSCVSRRLAEHLELTPAPPARVHSVIGVQTRPAVMIHELQVGRRNRRRVRAPALPLKSDQLGGVLGVDWLKGQRLVLNIKEKRLEITFSRNDPPRLNSVVVPARQRWGQLTIVDADVSYRPIQALIDSGSQITMCNDPLRRLVARIDPTQGLQRKPSPVRLETIMGEPFIGDLIYLPFLRLGGLRLGNVPVVHANTHVFRVWGVEEKPALVIGMDLLSEFSTVALDFGKASVRFDL</sequence>
<comment type="caution">
    <text evidence="1">The sequence shown here is derived from an EMBL/GenBank/DDBJ whole genome shotgun (WGS) entry which is preliminary data.</text>
</comment>
<evidence type="ECO:0000313" key="1">
    <source>
        <dbReference type="EMBL" id="RAK52027.1"/>
    </source>
</evidence>
<keyword evidence="2" id="KW-1185">Reference proteome</keyword>
<reference evidence="2" key="1">
    <citation type="submission" date="2018-05" db="EMBL/GenBank/DDBJ databases">
        <authorList>
            <person name="Li X."/>
        </authorList>
    </citation>
    <scope>NUCLEOTIDE SEQUENCE [LARGE SCALE GENOMIC DNA]</scope>
    <source>
        <strain evidence="2">YIM 73061</strain>
    </source>
</reference>
<dbReference type="SUPFAM" id="SSF50630">
    <property type="entry name" value="Acid proteases"/>
    <property type="match status" value="2"/>
</dbReference>
<dbReference type="Proteomes" id="UP000249725">
    <property type="component" value="Unassembled WGS sequence"/>
</dbReference>
<accession>A0A328AC21</accession>
<protein>
    <recommendedName>
        <fullName evidence="3">Peptidase A2 domain-containing protein</fullName>
    </recommendedName>
</protein>
<gene>
    <name evidence="1" type="ORF">DJ018_12755</name>
</gene>
<name>A0A328AC21_9CAUL</name>
<dbReference type="RefSeq" id="WP_111515351.1">
    <property type="nucleotide sequence ID" value="NZ_QFYR01000003.1"/>
</dbReference>
<dbReference type="AlphaFoldDB" id="A0A328AC21"/>
<dbReference type="EMBL" id="QFYR01000003">
    <property type="protein sequence ID" value="RAK52027.1"/>
    <property type="molecule type" value="Genomic_DNA"/>
</dbReference>
<dbReference type="CDD" id="cd05483">
    <property type="entry name" value="retropepsin_like_bacteria"/>
    <property type="match status" value="1"/>
</dbReference>
<organism evidence="1 2">
    <name type="scientific">Phenylobacterium deserti</name>
    <dbReference type="NCBI Taxonomy" id="1914756"/>
    <lineage>
        <taxon>Bacteria</taxon>
        <taxon>Pseudomonadati</taxon>
        <taxon>Pseudomonadota</taxon>
        <taxon>Alphaproteobacteria</taxon>
        <taxon>Caulobacterales</taxon>
        <taxon>Caulobacteraceae</taxon>
        <taxon>Phenylobacterium</taxon>
    </lineage>
</organism>
<evidence type="ECO:0000313" key="2">
    <source>
        <dbReference type="Proteomes" id="UP000249725"/>
    </source>
</evidence>
<dbReference type="OrthoDB" id="107347at2"/>